<dbReference type="Pfam" id="PF14702">
    <property type="entry name" value="hGDE_central"/>
    <property type="match status" value="1"/>
</dbReference>
<dbReference type="InterPro" id="IPR032788">
    <property type="entry name" value="AGL_central"/>
</dbReference>
<sequence>MRSGESGDSNLTQLDWTDFQPGSIVAIRVSLHDKVKPALSLLGELVSGFTHRVVPSHEELREVISRLDLSDLNRALYRCAEEEREEGQGAGVYDIPDFGPTVYCGLQ</sequence>
<accession>A0ABN7PN64</accession>
<dbReference type="Proteomes" id="UP001153148">
    <property type="component" value="Unassembled WGS sequence"/>
</dbReference>
<dbReference type="PANTHER" id="PTHR10569">
    <property type="entry name" value="GLYCOGEN DEBRANCHING ENZYME"/>
    <property type="match status" value="1"/>
</dbReference>
<comment type="caution">
    <text evidence="2">The sequence shown here is derived from an EMBL/GenBank/DDBJ whole genome shotgun (WGS) entry which is preliminary data.</text>
</comment>
<dbReference type="InterPro" id="IPR010401">
    <property type="entry name" value="AGL/Gdb1"/>
</dbReference>
<proteinExistence type="predicted"/>
<keyword evidence="3" id="KW-1185">Reference proteome</keyword>
<organism evidence="2 3">
    <name type="scientific">Timema podura</name>
    <name type="common">Walking stick</name>
    <dbReference type="NCBI Taxonomy" id="61482"/>
    <lineage>
        <taxon>Eukaryota</taxon>
        <taxon>Metazoa</taxon>
        <taxon>Ecdysozoa</taxon>
        <taxon>Arthropoda</taxon>
        <taxon>Hexapoda</taxon>
        <taxon>Insecta</taxon>
        <taxon>Pterygota</taxon>
        <taxon>Neoptera</taxon>
        <taxon>Polyneoptera</taxon>
        <taxon>Phasmatodea</taxon>
        <taxon>Timematodea</taxon>
        <taxon>Timematoidea</taxon>
        <taxon>Timematidae</taxon>
        <taxon>Timema</taxon>
    </lineage>
</organism>
<evidence type="ECO:0000259" key="1">
    <source>
        <dbReference type="Pfam" id="PF14702"/>
    </source>
</evidence>
<evidence type="ECO:0000313" key="3">
    <source>
        <dbReference type="Proteomes" id="UP001153148"/>
    </source>
</evidence>
<dbReference type="EMBL" id="CAJPIN010125548">
    <property type="protein sequence ID" value="CAG2069278.1"/>
    <property type="molecule type" value="Genomic_DNA"/>
</dbReference>
<feature type="non-terminal residue" evidence="2">
    <location>
        <position position="107"/>
    </location>
</feature>
<feature type="domain" description="Glycogen debranching enzyme central" evidence="1">
    <location>
        <begin position="7"/>
        <end position="107"/>
    </location>
</feature>
<dbReference type="PANTHER" id="PTHR10569:SF2">
    <property type="entry name" value="GLYCOGEN DEBRANCHING ENZYME"/>
    <property type="match status" value="1"/>
</dbReference>
<gene>
    <name evidence="2" type="ORF">TPAB3V08_LOCUS16221</name>
</gene>
<reference evidence="2" key="1">
    <citation type="submission" date="2021-03" db="EMBL/GenBank/DDBJ databases">
        <authorList>
            <person name="Tran Van P."/>
        </authorList>
    </citation>
    <scope>NUCLEOTIDE SEQUENCE</scope>
</reference>
<evidence type="ECO:0000313" key="2">
    <source>
        <dbReference type="EMBL" id="CAG2069278.1"/>
    </source>
</evidence>
<protein>
    <recommendedName>
        <fullName evidence="1">Glycogen debranching enzyme central domain-containing protein</fullName>
    </recommendedName>
</protein>
<name>A0ABN7PN64_TIMPD</name>